<accession>A0A4Y2EV82</accession>
<evidence type="ECO:0000313" key="1">
    <source>
        <dbReference type="EMBL" id="GBM32055.1"/>
    </source>
</evidence>
<comment type="caution">
    <text evidence="2">The sequence shown here is derived from an EMBL/GenBank/DDBJ whole genome shotgun (WGS) entry which is preliminary data.</text>
</comment>
<evidence type="ECO:0000313" key="3">
    <source>
        <dbReference type="Proteomes" id="UP000499080"/>
    </source>
</evidence>
<reference evidence="2 3" key="1">
    <citation type="journal article" date="2019" name="Sci. Rep.">
        <title>Orb-weaving spider Araneus ventricosus genome elucidates the spidroin gene catalogue.</title>
        <authorList>
            <person name="Kono N."/>
            <person name="Nakamura H."/>
            <person name="Ohtoshi R."/>
            <person name="Moran D.A.P."/>
            <person name="Shinohara A."/>
            <person name="Yoshida Y."/>
            <person name="Fujiwara M."/>
            <person name="Mori M."/>
            <person name="Tomita M."/>
            <person name="Arakawa K."/>
        </authorList>
    </citation>
    <scope>NUCLEOTIDE SEQUENCE [LARGE SCALE GENOMIC DNA]</scope>
</reference>
<protein>
    <submittedName>
        <fullName evidence="2">Uncharacterized protein</fullName>
    </submittedName>
</protein>
<dbReference type="Proteomes" id="UP000499080">
    <property type="component" value="Unassembled WGS sequence"/>
</dbReference>
<evidence type="ECO:0000313" key="2">
    <source>
        <dbReference type="EMBL" id="GBM32088.1"/>
    </source>
</evidence>
<sequence length="89" mass="10430">MNTMKEGTRLRLGEFSSLRTNHQEARQQPLLCLLKVRRLKRGRRGKKGETELELRVMNGGFFDPECSRKHIGWKCVPLVDRSAFYRVLV</sequence>
<dbReference type="EMBL" id="BGPR01171381">
    <property type="protein sequence ID" value="GBM32055.1"/>
    <property type="molecule type" value="Genomic_DNA"/>
</dbReference>
<keyword evidence="3" id="KW-1185">Reference proteome</keyword>
<proteinExistence type="predicted"/>
<gene>
    <name evidence="1" type="ORF">AVEN_155343_1</name>
    <name evidence="2" type="ORF">AVEN_209923_1</name>
</gene>
<dbReference type="AlphaFoldDB" id="A0A4Y2EV82"/>
<dbReference type="EMBL" id="BGPR01171391">
    <property type="protein sequence ID" value="GBM32088.1"/>
    <property type="molecule type" value="Genomic_DNA"/>
</dbReference>
<organism evidence="2 3">
    <name type="scientific">Araneus ventricosus</name>
    <name type="common">Orbweaver spider</name>
    <name type="synonym">Epeira ventricosa</name>
    <dbReference type="NCBI Taxonomy" id="182803"/>
    <lineage>
        <taxon>Eukaryota</taxon>
        <taxon>Metazoa</taxon>
        <taxon>Ecdysozoa</taxon>
        <taxon>Arthropoda</taxon>
        <taxon>Chelicerata</taxon>
        <taxon>Arachnida</taxon>
        <taxon>Araneae</taxon>
        <taxon>Araneomorphae</taxon>
        <taxon>Entelegynae</taxon>
        <taxon>Araneoidea</taxon>
        <taxon>Araneidae</taxon>
        <taxon>Araneus</taxon>
    </lineage>
</organism>
<name>A0A4Y2EV82_ARAVE</name>